<dbReference type="PANTHER" id="PTHR37807:SF3">
    <property type="entry name" value="OS07G0160300 PROTEIN"/>
    <property type="match status" value="1"/>
</dbReference>
<reference evidence="3" key="1">
    <citation type="journal article" date="2023" name="Mol. Phylogenet. Evol.">
        <title>Genome-scale phylogeny and comparative genomics of the fungal order Sordariales.</title>
        <authorList>
            <person name="Hensen N."/>
            <person name="Bonometti L."/>
            <person name="Westerberg I."/>
            <person name="Brannstrom I.O."/>
            <person name="Guillou S."/>
            <person name="Cros-Aarteil S."/>
            <person name="Calhoun S."/>
            <person name="Haridas S."/>
            <person name="Kuo A."/>
            <person name="Mondo S."/>
            <person name="Pangilinan J."/>
            <person name="Riley R."/>
            <person name="LaButti K."/>
            <person name="Andreopoulos B."/>
            <person name="Lipzen A."/>
            <person name="Chen C."/>
            <person name="Yan M."/>
            <person name="Daum C."/>
            <person name="Ng V."/>
            <person name="Clum A."/>
            <person name="Steindorff A."/>
            <person name="Ohm R.A."/>
            <person name="Martin F."/>
            <person name="Silar P."/>
            <person name="Natvig D.O."/>
            <person name="Lalanne C."/>
            <person name="Gautier V."/>
            <person name="Ament-Velasquez S.L."/>
            <person name="Kruys A."/>
            <person name="Hutchinson M.I."/>
            <person name="Powell A.J."/>
            <person name="Barry K."/>
            <person name="Miller A.N."/>
            <person name="Grigoriev I.V."/>
            <person name="Debuchy R."/>
            <person name="Gladieux P."/>
            <person name="Hiltunen Thoren M."/>
            <person name="Johannesson H."/>
        </authorList>
    </citation>
    <scope>NUCLEOTIDE SEQUENCE [LARGE SCALE GENOMIC DNA]</scope>
    <source>
        <strain evidence="3">CBS 284.82</strain>
    </source>
</reference>
<feature type="region of interest" description="Disordered" evidence="1">
    <location>
        <begin position="143"/>
        <end position="166"/>
    </location>
</feature>
<gene>
    <name evidence="2" type="ORF">C8A01DRAFT_48406</name>
</gene>
<dbReference type="Gene3D" id="3.40.50.300">
    <property type="entry name" value="P-loop containing nucleotide triphosphate hydrolases"/>
    <property type="match status" value="1"/>
</dbReference>
<dbReference type="SUPFAM" id="SSF52540">
    <property type="entry name" value="P-loop containing nucleoside triphosphate hydrolases"/>
    <property type="match status" value="1"/>
</dbReference>
<dbReference type="AlphaFoldDB" id="A0AAN6PDF1"/>
<dbReference type="EMBL" id="MU854446">
    <property type="protein sequence ID" value="KAK4035362.1"/>
    <property type="molecule type" value="Genomic_DNA"/>
</dbReference>
<evidence type="ECO:0000313" key="3">
    <source>
        <dbReference type="Proteomes" id="UP001303115"/>
    </source>
</evidence>
<dbReference type="InterPro" id="IPR027417">
    <property type="entry name" value="P-loop_NTPase"/>
</dbReference>
<accession>A0AAN6PDF1</accession>
<evidence type="ECO:0000313" key="2">
    <source>
        <dbReference type="EMBL" id="KAK4035362.1"/>
    </source>
</evidence>
<evidence type="ECO:0008006" key="4">
    <source>
        <dbReference type="Google" id="ProtNLM"/>
    </source>
</evidence>
<dbReference type="PANTHER" id="PTHR37807">
    <property type="entry name" value="OS07G0160300 PROTEIN"/>
    <property type="match status" value="1"/>
</dbReference>
<name>A0AAN6PDF1_9PEZI</name>
<dbReference type="Pfam" id="PF13671">
    <property type="entry name" value="AAA_33"/>
    <property type="match status" value="1"/>
</dbReference>
<proteinExistence type="predicted"/>
<protein>
    <recommendedName>
        <fullName evidence="4">Kinase</fullName>
    </recommendedName>
</protein>
<dbReference type="Proteomes" id="UP001303115">
    <property type="component" value="Unassembled WGS sequence"/>
</dbReference>
<evidence type="ECO:0000256" key="1">
    <source>
        <dbReference type="SAM" id="MobiDB-lite"/>
    </source>
</evidence>
<comment type="caution">
    <text evidence="2">The sequence shown here is derived from an EMBL/GenBank/DDBJ whole genome shotgun (WGS) entry which is preliminary data.</text>
</comment>
<organism evidence="2 3">
    <name type="scientific">Parachaetomium inaequale</name>
    <dbReference type="NCBI Taxonomy" id="2588326"/>
    <lineage>
        <taxon>Eukaryota</taxon>
        <taxon>Fungi</taxon>
        <taxon>Dikarya</taxon>
        <taxon>Ascomycota</taxon>
        <taxon>Pezizomycotina</taxon>
        <taxon>Sordariomycetes</taxon>
        <taxon>Sordariomycetidae</taxon>
        <taxon>Sordariales</taxon>
        <taxon>Chaetomiaceae</taxon>
        <taxon>Parachaetomium</taxon>
    </lineage>
</organism>
<sequence length="176" mass="19536">MSGTPGAGKSTMAKLLGQPLGAVVIDHDIIKSTVLADGNISFDQAAKSAYSLCWALAESMMKQGFSVIVDNGLRLAELFGFEYWYIECRVDDLDLMDERLQKRVPLRSQRMGVDHPPVDASSCRQGEESRALFRRWIEKPCRPREDDKASVAVVDSTGNPEGRPDYALEQMALQAR</sequence>
<keyword evidence="3" id="KW-1185">Reference proteome</keyword>